<dbReference type="OrthoDB" id="7851174at2759"/>
<keyword evidence="1" id="KW-0808">Transferase</keyword>
<evidence type="ECO:0000313" key="7">
    <source>
        <dbReference type="Proteomes" id="UP000316079"/>
    </source>
</evidence>
<name>A0A553PV99_9TELE</name>
<evidence type="ECO:0000259" key="5">
    <source>
        <dbReference type="PROSITE" id="PS50127"/>
    </source>
</evidence>
<evidence type="ECO:0000256" key="2">
    <source>
        <dbReference type="ARBA" id="ARBA00022786"/>
    </source>
</evidence>
<dbReference type="CDD" id="cd23792">
    <property type="entry name" value="UBCc_UBE2D"/>
    <property type="match status" value="1"/>
</dbReference>
<feature type="active site" description="Glycyl thioester intermediate" evidence="3">
    <location>
        <position position="125"/>
    </location>
</feature>
<reference evidence="6 7" key="1">
    <citation type="journal article" date="2019" name="Sci. Data">
        <title>Hybrid genome assembly and annotation of Danionella translucida.</title>
        <authorList>
            <person name="Kadobianskyi M."/>
            <person name="Schulze L."/>
            <person name="Schuelke M."/>
            <person name="Judkewitz B."/>
        </authorList>
    </citation>
    <scope>NUCLEOTIDE SEQUENCE [LARGE SCALE GENOMIC DNA]</scope>
    <source>
        <strain evidence="6 7">Bolton</strain>
    </source>
</reference>
<dbReference type="Proteomes" id="UP000316079">
    <property type="component" value="Unassembled WGS sequence"/>
</dbReference>
<dbReference type="EMBL" id="SRMA01026612">
    <property type="protein sequence ID" value="TRY81613.1"/>
    <property type="molecule type" value="Genomic_DNA"/>
</dbReference>
<dbReference type="InterPro" id="IPR016135">
    <property type="entry name" value="UBQ-conjugating_enzyme/RWD"/>
</dbReference>
<keyword evidence="7" id="KW-1185">Reference proteome</keyword>
<keyword evidence="4" id="KW-0067">ATP-binding</keyword>
<dbReference type="PROSITE" id="PS00183">
    <property type="entry name" value="UBC_1"/>
    <property type="match status" value="1"/>
</dbReference>
<keyword evidence="4" id="KW-0547">Nucleotide-binding</keyword>
<dbReference type="Pfam" id="PF00179">
    <property type="entry name" value="UQ_con"/>
    <property type="match status" value="1"/>
</dbReference>
<gene>
    <name evidence="6" type="ORF">DNTS_031008</name>
</gene>
<protein>
    <recommendedName>
        <fullName evidence="5">UBC core domain-containing protein</fullName>
    </recommendedName>
</protein>
<sequence>MALKRIQKELTDLQRDPPAQCSAGPVGEDCEFNTLLQAHHDSQHTPPVKSLLLLQVSLFRRRHAVIPNYLFHWQATIMGPNDSPYQGGVFFLTIHFPTDYPFKPPKVAFTTKIYHPNINSNGSICLDILRSQWSPALTVSKVLLSICSLLCDPNPDDPLVPEIAHTYKADREKGIKRSQCGGEEQTNHRHFDGRQGAEMRRPICSRVLFYNAARYPGILQTGQTSPTQPRKML</sequence>
<dbReference type="AlphaFoldDB" id="A0A553PV99"/>
<dbReference type="InterPro" id="IPR023313">
    <property type="entry name" value="UBQ-conjugating_AS"/>
</dbReference>
<dbReference type="PANTHER" id="PTHR24068">
    <property type="entry name" value="UBIQUITIN-CONJUGATING ENZYME E2"/>
    <property type="match status" value="1"/>
</dbReference>
<dbReference type="InterPro" id="IPR000608">
    <property type="entry name" value="UBC"/>
</dbReference>
<evidence type="ECO:0000313" key="6">
    <source>
        <dbReference type="EMBL" id="TRY81613.1"/>
    </source>
</evidence>
<dbReference type="FunFam" id="3.10.110.10:FF:000002">
    <property type="entry name" value="Ubiquitin-conjugating enzyme E2 D3"/>
    <property type="match status" value="1"/>
</dbReference>
<dbReference type="GO" id="GO:0005524">
    <property type="term" value="F:ATP binding"/>
    <property type="evidence" value="ECO:0007669"/>
    <property type="project" value="UniProtKB-UniRule"/>
</dbReference>
<evidence type="ECO:0000256" key="1">
    <source>
        <dbReference type="ARBA" id="ARBA00022679"/>
    </source>
</evidence>
<evidence type="ECO:0000256" key="3">
    <source>
        <dbReference type="PROSITE-ProRule" id="PRU10133"/>
    </source>
</evidence>
<dbReference type="Gene3D" id="3.10.110.10">
    <property type="entry name" value="Ubiquitin Conjugating Enzyme"/>
    <property type="match status" value="1"/>
</dbReference>
<dbReference type="SUPFAM" id="SSF54495">
    <property type="entry name" value="UBC-like"/>
    <property type="match status" value="1"/>
</dbReference>
<comment type="caution">
    <text evidence="6">The sequence shown here is derived from an EMBL/GenBank/DDBJ whole genome shotgun (WGS) entry which is preliminary data.</text>
</comment>
<dbReference type="STRING" id="623744.A0A553PV99"/>
<proteinExistence type="inferred from homology"/>
<dbReference type="GO" id="GO:0016740">
    <property type="term" value="F:transferase activity"/>
    <property type="evidence" value="ECO:0007669"/>
    <property type="project" value="UniProtKB-KW"/>
</dbReference>
<dbReference type="PROSITE" id="PS50127">
    <property type="entry name" value="UBC_2"/>
    <property type="match status" value="1"/>
</dbReference>
<accession>A0A553PV99</accession>
<dbReference type="SMART" id="SM00212">
    <property type="entry name" value="UBCc"/>
    <property type="match status" value="1"/>
</dbReference>
<feature type="non-terminal residue" evidence="6">
    <location>
        <position position="233"/>
    </location>
</feature>
<keyword evidence="2 4" id="KW-0833">Ubl conjugation pathway</keyword>
<comment type="similarity">
    <text evidence="4">Belongs to the ubiquitin-conjugating enzyme family.</text>
</comment>
<evidence type="ECO:0000256" key="4">
    <source>
        <dbReference type="RuleBase" id="RU362109"/>
    </source>
</evidence>
<organism evidence="6 7">
    <name type="scientific">Danionella cerebrum</name>
    <dbReference type="NCBI Taxonomy" id="2873325"/>
    <lineage>
        <taxon>Eukaryota</taxon>
        <taxon>Metazoa</taxon>
        <taxon>Chordata</taxon>
        <taxon>Craniata</taxon>
        <taxon>Vertebrata</taxon>
        <taxon>Euteleostomi</taxon>
        <taxon>Actinopterygii</taxon>
        <taxon>Neopterygii</taxon>
        <taxon>Teleostei</taxon>
        <taxon>Ostariophysi</taxon>
        <taxon>Cypriniformes</taxon>
        <taxon>Danionidae</taxon>
        <taxon>Danioninae</taxon>
        <taxon>Danionella</taxon>
    </lineage>
</organism>
<feature type="domain" description="UBC core" evidence="5">
    <location>
        <begin position="1"/>
        <end position="187"/>
    </location>
</feature>